<dbReference type="Pfam" id="PF01189">
    <property type="entry name" value="Methyltr_RsmB-F"/>
    <property type="match status" value="1"/>
</dbReference>
<keyword evidence="5" id="KW-0963">Cytoplasm</keyword>
<dbReference type="CDD" id="cd02440">
    <property type="entry name" value="AdoMet_MTases"/>
    <property type="match status" value="1"/>
</dbReference>
<feature type="binding site" evidence="14">
    <location>
        <begin position="279"/>
        <end position="285"/>
    </location>
    <ligand>
        <name>S-adenosyl-L-methionine</name>
        <dbReference type="ChEBI" id="CHEBI:59789"/>
    </ligand>
</feature>
<dbReference type="GO" id="GO:0003723">
    <property type="term" value="F:RNA binding"/>
    <property type="evidence" value="ECO:0007669"/>
    <property type="project" value="UniProtKB-UniRule"/>
</dbReference>
<dbReference type="GO" id="GO:0009383">
    <property type="term" value="F:rRNA (cytosine-C5-)-methyltransferase activity"/>
    <property type="evidence" value="ECO:0007669"/>
    <property type="project" value="TreeGrafter"/>
</dbReference>
<evidence type="ECO:0000256" key="8">
    <source>
        <dbReference type="ARBA" id="ARBA00022679"/>
    </source>
</evidence>
<evidence type="ECO:0000256" key="3">
    <source>
        <dbReference type="ARBA" id="ARBA00007494"/>
    </source>
</evidence>
<dbReference type="InterPro" id="IPR054728">
    <property type="entry name" value="RsmB-like_ferredoxin"/>
</dbReference>
<evidence type="ECO:0000256" key="12">
    <source>
        <dbReference type="ARBA" id="ARBA00031088"/>
    </source>
</evidence>
<evidence type="ECO:0000256" key="9">
    <source>
        <dbReference type="ARBA" id="ARBA00022691"/>
    </source>
</evidence>
<evidence type="ECO:0000313" key="18">
    <source>
        <dbReference type="EMBL" id="VFJ96952.1"/>
    </source>
</evidence>
<dbReference type="GO" id="GO:0005829">
    <property type="term" value="C:cytosol"/>
    <property type="evidence" value="ECO:0007669"/>
    <property type="project" value="TreeGrafter"/>
</dbReference>
<dbReference type="PROSITE" id="PS01153">
    <property type="entry name" value="NOL1_NOP2_SUN"/>
    <property type="match status" value="1"/>
</dbReference>
<dbReference type="NCBIfam" id="TIGR00563">
    <property type="entry name" value="rsmB"/>
    <property type="match status" value="1"/>
</dbReference>
<keyword evidence="16" id="KW-0472">Membrane</keyword>
<dbReference type="Gene3D" id="3.30.70.1170">
    <property type="entry name" value="Sun protein, domain 3"/>
    <property type="match status" value="1"/>
</dbReference>
<keyword evidence="9 14" id="KW-0949">S-adenosyl-L-methionine</keyword>
<dbReference type="GO" id="GO:0070475">
    <property type="term" value="P:rRNA base methylation"/>
    <property type="evidence" value="ECO:0007669"/>
    <property type="project" value="TreeGrafter"/>
</dbReference>
<dbReference type="InterPro" id="IPR006027">
    <property type="entry name" value="NusB_RsmB_TIM44"/>
</dbReference>
<evidence type="ECO:0000256" key="2">
    <source>
        <dbReference type="ARBA" id="ARBA00004496"/>
    </source>
</evidence>
<evidence type="ECO:0000256" key="11">
    <source>
        <dbReference type="ARBA" id="ARBA00030399"/>
    </source>
</evidence>
<feature type="transmembrane region" description="Helical" evidence="16">
    <location>
        <begin position="381"/>
        <end position="407"/>
    </location>
</feature>
<feature type="domain" description="SAM-dependent MTase RsmB/NOP-type" evidence="17">
    <location>
        <begin position="191"/>
        <end position="480"/>
    </location>
</feature>
<keyword evidence="8 14" id="KW-0808">Transferase</keyword>
<feature type="active site" description="Nucleophile" evidence="14">
    <location>
        <position position="402"/>
    </location>
</feature>
<reference evidence="18" key="1">
    <citation type="submission" date="2019-02" db="EMBL/GenBank/DDBJ databases">
        <authorList>
            <person name="Gruber-Vodicka R. H."/>
            <person name="Seah K. B. B."/>
        </authorList>
    </citation>
    <scope>NUCLEOTIDE SEQUENCE</scope>
    <source>
        <strain evidence="18">BECK_M7</strain>
    </source>
</reference>
<dbReference type="AlphaFoldDB" id="A0A450UWQ2"/>
<evidence type="ECO:0000256" key="15">
    <source>
        <dbReference type="SAM" id="MobiDB-lite"/>
    </source>
</evidence>
<comment type="similarity">
    <text evidence="3 14">Belongs to the class I-like SAM-binding methyltransferase superfamily. RsmB/NOP family.</text>
</comment>
<evidence type="ECO:0000256" key="10">
    <source>
        <dbReference type="ARBA" id="ARBA00022884"/>
    </source>
</evidence>
<dbReference type="Gene3D" id="1.10.287.730">
    <property type="entry name" value="Helix hairpin bin"/>
    <property type="match status" value="1"/>
</dbReference>
<dbReference type="PRINTS" id="PR02008">
    <property type="entry name" value="RCMTFAMILY"/>
</dbReference>
<comment type="subcellular location">
    <subcellularLocation>
        <location evidence="2">Cytoplasm</location>
    </subcellularLocation>
</comment>
<feature type="binding site" evidence="14">
    <location>
        <position position="349"/>
    </location>
    <ligand>
        <name>S-adenosyl-L-methionine</name>
        <dbReference type="ChEBI" id="CHEBI:59789"/>
    </ligand>
</feature>
<dbReference type="InterPro" id="IPR035926">
    <property type="entry name" value="NusB-like_sf"/>
</dbReference>
<feature type="binding site" evidence="14">
    <location>
        <position position="330"/>
    </location>
    <ligand>
        <name>S-adenosyl-L-methionine</name>
        <dbReference type="ChEBI" id="CHEBI:59789"/>
    </ligand>
</feature>
<comment type="catalytic activity">
    <reaction evidence="13">
        <text>cytidine(967) in 16S rRNA + S-adenosyl-L-methionine = 5-methylcytidine(967) in 16S rRNA + S-adenosyl-L-homocysteine + H(+)</text>
        <dbReference type="Rhea" id="RHEA:42748"/>
        <dbReference type="Rhea" id="RHEA-COMP:10219"/>
        <dbReference type="Rhea" id="RHEA-COMP:10220"/>
        <dbReference type="ChEBI" id="CHEBI:15378"/>
        <dbReference type="ChEBI" id="CHEBI:57856"/>
        <dbReference type="ChEBI" id="CHEBI:59789"/>
        <dbReference type="ChEBI" id="CHEBI:74483"/>
        <dbReference type="ChEBI" id="CHEBI:82748"/>
        <dbReference type="EC" id="2.1.1.176"/>
    </reaction>
</comment>
<dbReference type="SUPFAM" id="SSF48013">
    <property type="entry name" value="NusB-like"/>
    <property type="match status" value="1"/>
</dbReference>
<dbReference type="Pfam" id="PF22458">
    <property type="entry name" value="RsmF-B_ferredox"/>
    <property type="match status" value="1"/>
</dbReference>
<comment type="function">
    <text evidence="1">Specifically methylates the cytosine at position 967 (m5C967) of 16S rRNA.</text>
</comment>
<feature type="binding site" evidence="14">
    <location>
        <position position="302"/>
    </location>
    <ligand>
        <name>S-adenosyl-L-methionine</name>
        <dbReference type="ChEBI" id="CHEBI:59789"/>
    </ligand>
</feature>
<dbReference type="GO" id="GO:0006355">
    <property type="term" value="P:regulation of DNA-templated transcription"/>
    <property type="evidence" value="ECO:0007669"/>
    <property type="project" value="InterPro"/>
</dbReference>
<dbReference type="SUPFAM" id="SSF53335">
    <property type="entry name" value="S-adenosyl-L-methionine-dependent methyltransferases"/>
    <property type="match status" value="1"/>
</dbReference>
<evidence type="ECO:0000256" key="4">
    <source>
        <dbReference type="ARBA" id="ARBA00012140"/>
    </source>
</evidence>
<dbReference type="Gene3D" id="1.10.940.10">
    <property type="entry name" value="NusB-like"/>
    <property type="match status" value="1"/>
</dbReference>
<dbReference type="InterPro" id="IPR023267">
    <property type="entry name" value="RCMT"/>
</dbReference>
<evidence type="ECO:0000256" key="5">
    <source>
        <dbReference type="ARBA" id="ARBA00022490"/>
    </source>
</evidence>
<keyword evidence="7 14" id="KW-0489">Methyltransferase</keyword>
<dbReference type="InterPro" id="IPR049560">
    <property type="entry name" value="MeTrfase_RsmB-F_NOP2_cat"/>
</dbReference>
<dbReference type="EMBL" id="CAADFF010000092">
    <property type="protein sequence ID" value="VFJ96952.1"/>
    <property type="molecule type" value="Genomic_DNA"/>
</dbReference>
<organism evidence="18">
    <name type="scientific">Candidatus Kentrum sp. LFY</name>
    <dbReference type="NCBI Taxonomy" id="2126342"/>
    <lineage>
        <taxon>Bacteria</taxon>
        <taxon>Pseudomonadati</taxon>
        <taxon>Pseudomonadota</taxon>
        <taxon>Gammaproteobacteria</taxon>
        <taxon>Candidatus Kentrum</taxon>
    </lineage>
</organism>
<keyword evidence="16" id="KW-0812">Transmembrane</keyword>
<dbReference type="PROSITE" id="PS51686">
    <property type="entry name" value="SAM_MT_RSMB_NOP"/>
    <property type="match status" value="1"/>
</dbReference>
<dbReference type="NCBIfam" id="NF008149">
    <property type="entry name" value="PRK10901.1"/>
    <property type="match status" value="1"/>
</dbReference>
<proteinExistence type="inferred from homology"/>
<dbReference type="PANTHER" id="PTHR22807">
    <property type="entry name" value="NOP2 YEAST -RELATED NOL1/NOP2/FMU SUN DOMAIN-CONTAINING"/>
    <property type="match status" value="1"/>
</dbReference>
<evidence type="ECO:0000256" key="13">
    <source>
        <dbReference type="ARBA" id="ARBA00047283"/>
    </source>
</evidence>
<dbReference type="InterPro" id="IPR029063">
    <property type="entry name" value="SAM-dependent_MTases_sf"/>
</dbReference>
<dbReference type="PANTHER" id="PTHR22807:SF61">
    <property type="entry name" value="NOL1_NOP2_SUN FAMILY PROTEIN _ ANTITERMINATION NUSB DOMAIN-CONTAINING PROTEIN"/>
    <property type="match status" value="1"/>
</dbReference>
<name>A0A450UWQ2_9GAMM</name>
<evidence type="ECO:0000256" key="16">
    <source>
        <dbReference type="SAM" id="Phobius"/>
    </source>
</evidence>
<gene>
    <name evidence="18" type="ORF">BECKLFY1418B_GA0070995_10927</name>
</gene>
<dbReference type="InterPro" id="IPR018314">
    <property type="entry name" value="RsmB/NOL1/NOP2-like_CS"/>
</dbReference>
<evidence type="ECO:0000256" key="14">
    <source>
        <dbReference type="PROSITE-ProRule" id="PRU01023"/>
    </source>
</evidence>
<keyword evidence="16" id="KW-1133">Transmembrane helix</keyword>
<dbReference type="InterPro" id="IPR001678">
    <property type="entry name" value="MeTrfase_RsmB-F_NOP2_dom"/>
</dbReference>
<dbReference type="Pfam" id="PF01029">
    <property type="entry name" value="NusB"/>
    <property type="match status" value="1"/>
</dbReference>
<keyword evidence="10 14" id="KW-0694">RNA-binding</keyword>
<protein>
    <recommendedName>
        <fullName evidence="4">16S rRNA (cytosine(967)-C(5))-methyltransferase</fullName>
        <ecNumber evidence="4">2.1.1.176</ecNumber>
    </recommendedName>
    <alternativeName>
        <fullName evidence="11">16S rRNA m5C967 methyltransferase</fullName>
    </alternativeName>
    <alternativeName>
        <fullName evidence="12">rRNA (cytosine-C(5)-)-methyltransferase RsmB</fullName>
    </alternativeName>
</protein>
<dbReference type="Gene3D" id="3.40.50.150">
    <property type="entry name" value="Vaccinia Virus protein VP39"/>
    <property type="match status" value="1"/>
</dbReference>
<keyword evidence="6" id="KW-0698">rRNA processing</keyword>
<evidence type="ECO:0000256" key="7">
    <source>
        <dbReference type="ARBA" id="ARBA00022603"/>
    </source>
</evidence>
<dbReference type="FunFam" id="3.40.50.150:FF:000022">
    <property type="entry name" value="Ribosomal RNA small subunit methyltransferase B"/>
    <property type="match status" value="1"/>
</dbReference>
<evidence type="ECO:0000256" key="6">
    <source>
        <dbReference type="ARBA" id="ARBA00022552"/>
    </source>
</evidence>
<dbReference type="EC" id="2.1.1.176" evidence="4"/>
<sequence>MASEASPGILSPETPTETVPRSDENKKQTVTARGIATDVLVSVLGQGRSLSRALSEYTGVLKDPRERALAKELGFGVMRWLLRLDAITTSLMDKPIRKKDFDLRVLLLLGLYQLIYLRLPPHAAVSETVAVANYRNKPWAKGFINGVLRRFQRESEGLLQKLDRDVHVRLAHPPWLVAEIRDAWCQDWENILSANNQQAPMTLRINARRVDRDVYLDRYLARRASIATYAESGIRLHKAMDVEQLPGFSEGVVSVQDEAGQLAAGLLELAPGQRVLDACAAPGGKTAHILERNPGISVTAIEQDPVRFTRMEETLARLGLHDEVKLVRGDAGVPDEWWDRRRFDRILLDVPCSGSGVIRRHPDIKFHRRPEDIVNLADTQALLLAALWPLLAPGGLLLYVTCSVFPLENRWQMQRFLTDHPDARERPIHAAWGRSSLQQGNIQENGNIQGGGESAAYPGRQILPGEQGMDGFYYALLEKCQQT</sequence>
<feature type="region of interest" description="Disordered" evidence="15">
    <location>
        <begin position="1"/>
        <end position="28"/>
    </location>
</feature>
<accession>A0A450UWQ2</accession>
<evidence type="ECO:0000256" key="1">
    <source>
        <dbReference type="ARBA" id="ARBA00002724"/>
    </source>
</evidence>
<dbReference type="InterPro" id="IPR004573">
    <property type="entry name" value="rRNA_ssu_MeTfrase_B"/>
</dbReference>
<evidence type="ECO:0000259" key="17">
    <source>
        <dbReference type="PROSITE" id="PS51686"/>
    </source>
</evidence>